<name>A0A9E7MVP4_9CAUD</name>
<evidence type="ECO:0000313" key="1">
    <source>
        <dbReference type="EMBL" id="USN16837.1"/>
    </source>
</evidence>
<evidence type="ECO:0000313" key="2">
    <source>
        <dbReference type="Proteomes" id="UP001057237"/>
    </source>
</evidence>
<dbReference type="EMBL" id="ON529868">
    <property type="protein sequence ID" value="USN16837.1"/>
    <property type="molecule type" value="Genomic_DNA"/>
</dbReference>
<protein>
    <recommendedName>
        <fullName evidence="3">Internal virion protein</fullName>
    </recommendedName>
</protein>
<organism evidence="1 2">
    <name type="scientific">Brevundimonas phage vB_BpoS-Babayka</name>
    <dbReference type="NCBI Taxonomy" id="2948596"/>
    <lineage>
        <taxon>Viruses</taxon>
        <taxon>Duplodnaviria</taxon>
        <taxon>Heunggongvirae</taxon>
        <taxon>Uroviricota</taxon>
        <taxon>Caudoviricetes</taxon>
        <taxon>Autographivirales</taxon>
        <taxon>Autonotataviridae</taxon>
        <taxon>Conareevirus</taxon>
        <taxon>Conareevirus babayka</taxon>
    </lineage>
</organism>
<gene>
    <name evidence="1" type="ORF">BABAYKA_00340</name>
</gene>
<reference evidence="1" key="1">
    <citation type="submission" date="2022-05" db="EMBL/GenBank/DDBJ databases">
        <authorList>
            <person name="Friedrich I."/>
            <person name="Poehlein A."/>
            <person name="Schneider D."/>
            <person name="Hertel R."/>
            <person name="Daniel R."/>
        </authorList>
    </citation>
    <scope>NUCLEOTIDE SEQUENCE</scope>
</reference>
<dbReference type="Proteomes" id="UP001057237">
    <property type="component" value="Segment"/>
</dbReference>
<evidence type="ECO:0008006" key="3">
    <source>
        <dbReference type="Google" id="ProtNLM"/>
    </source>
</evidence>
<accession>A0A9E7MVP4</accession>
<sequence length="268" mass="27995">MGGAVEMLYSDAIHIREQAKIDAARITQKGRNERAAAESDLARWTQSLSNQRRMKAAGETSKKITENIGRNLDASTTGSFMGRLAASEELGASLVQAAAAGVGGSTIEVYNSTMKLNRLMQEENSDRAVRTDLLEASAARGQTIVDAVAGSDFSANMANLDYSQFVDHKKMSGMSKVLGVAGAAAATYFGGPKAGAAVFDAVSANQRAVNGDFDGASQRLVSAFQNGVAGGRAFTKGAKNGSMGEAWGKGLWASTRQRLMSGSAVRIG</sequence>
<proteinExistence type="predicted"/>
<keyword evidence="2" id="KW-1185">Reference proteome</keyword>